<protein>
    <submittedName>
        <fullName evidence="1">Cytochrome P450</fullName>
    </submittedName>
</protein>
<dbReference type="EMBL" id="MU795227">
    <property type="protein sequence ID" value="KAJ3808380.1"/>
    <property type="molecule type" value="Genomic_DNA"/>
</dbReference>
<name>A0ACC1TV74_9AGAR</name>
<organism evidence="1 2">
    <name type="scientific">Lentinula aff. lateritia</name>
    <dbReference type="NCBI Taxonomy" id="2804960"/>
    <lineage>
        <taxon>Eukaryota</taxon>
        <taxon>Fungi</taxon>
        <taxon>Dikarya</taxon>
        <taxon>Basidiomycota</taxon>
        <taxon>Agaricomycotina</taxon>
        <taxon>Agaricomycetes</taxon>
        <taxon>Agaricomycetidae</taxon>
        <taxon>Agaricales</taxon>
        <taxon>Marasmiineae</taxon>
        <taxon>Omphalotaceae</taxon>
        <taxon>Lentinula</taxon>
    </lineage>
</organism>
<sequence>MIFTDFLSFPLLGTVALSVVLLQLYLGKKYKPLDNIPGPVSPSWITGNFKQVFNPGAWAFHELIAEKYGGMARLHGPWGTKSLYIFDSKAMHTVLVKDQDVFEESDGFIEFVLRISTGAIANLLFFKKKQPFDLRKRVDWNLGKKITALRDVLTSSLHSPDVFSSWSSESALKKRLQSCPLTQEVDILSWMGRTALEIIGQAGLGYSFDPLTDDESFHPYSKAIKDLFPTLMRVQFWRMNVLQYVSRIGSAGFRRFVVNLLPWEDLHRIRDMVDYMHRTAEEIYESKKRAFEMGDEVVSQQIGRGNDLISVLMRENLKASTEDRLQDSEVVGQVIIVTYEVRSSFIVISEILIETWASAMARLLHLLSKHPEAQDKLRQELVEAKRQKDGQDLSYNELTELPYLDAICRETLRLYAPASNVIRFARRDGVIPLHKPILGLDGTEMHEVAVPSGTTIFVSIFNANRNPDLWGKDANEWKPERWLSPLPEPLVEARIPGVYSHLMTFIGGGRSCIGFKFSQLEMKVVISILVETFKFSPSDKDPEIFWQMNGVTAPVVGKDKHPQLPMNISLVN</sequence>
<comment type="caution">
    <text evidence="1">The sequence shown here is derived from an EMBL/GenBank/DDBJ whole genome shotgun (WGS) entry which is preliminary data.</text>
</comment>
<accession>A0ACC1TV74</accession>
<evidence type="ECO:0000313" key="1">
    <source>
        <dbReference type="EMBL" id="KAJ3808380.1"/>
    </source>
</evidence>
<dbReference type="Proteomes" id="UP001163835">
    <property type="component" value="Unassembled WGS sequence"/>
</dbReference>
<gene>
    <name evidence="1" type="ORF">F5876DRAFT_67327</name>
</gene>
<proteinExistence type="predicted"/>
<reference evidence="1" key="1">
    <citation type="submission" date="2022-09" db="EMBL/GenBank/DDBJ databases">
        <title>A Global Phylogenomic Analysis of the Shiitake Genus Lentinula.</title>
        <authorList>
            <consortium name="DOE Joint Genome Institute"/>
            <person name="Sierra-Patev S."/>
            <person name="Min B."/>
            <person name="Naranjo-Ortiz M."/>
            <person name="Looney B."/>
            <person name="Konkel Z."/>
            <person name="Slot J.C."/>
            <person name="Sakamoto Y."/>
            <person name="Steenwyk J.L."/>
            <person name="Rokas A."/>
            <person name="Carro J."/>
            <person name="Camarero S."/>
            <person name="Ferreira P."/>
            <person name="Molpeceres G."/>
            <person name="Ruiz-Duenas F.J."/>
            <person name="Serrano A."/>
            <person name="Henrissat B."/>
            <person name="Drula E."/>
            <person name="Hughes K.W."/>
            <person name="Mata J.L."/>
            <person name="Ishikawa N.K."/>
            <person name="Vargas-Isla R."/>
            <person name="Ushijima S."/>
            <person name="Smith C.A."/>
            <person name="Ahrendt S."/>
            <person name="Andreopoulos W."/>
            <person name="He G."/>
            <person name="Labutti K."/>
            <person name="Lipzen A."/>
            <person name="Ng V."/>
            <person name="Riley R."/>
            <person name="Sandor L."/>
            <person name="Barry K."/>
            <person name="Martinez A.T."/>
            <person name="Xiao Y."/>
            <person name="Gibbons J.G."/>
            <person name="Terashima K."/>
            <person name="Grigoriev I.V."/>
            <person name="Hibbett D.S."/>
        </authorList>
    </citation>
    <scope>NUCLEOTIDE SEQUENCE</scope>
    <source>
        <strain evidence="1">TMI1499</strain>
    </source>
</reference>
<evidence type="ECO:0000313" key="2">
    <source>
        <dbReference type="Proteomes" id="UP001163835"/>
    </source>
</evidence>
<keyword evidence="2" id="KW-1185">Reference proteome</keyword>